<name>A0ACB8ZNQ4_CICIN</name>
<sequence>MFSSPSSVPASSAYLIPSNAPDTPSDTSPITLLVKTQRKPVKTQRKLESLNGPIGWSSVDIMIFLSQARFYFMGRWGMVLVVSLVSLSVPNFADFLSLMSSIVWIVLGFVLPALFHLMVYKNELGWIGWVKDGVFAVLMRGWLITGLWTSLLEILGAKA</sequence>
<comment type="caution">
    <text evidence="1">The sequence shown here is derived from an EMBL/GenBank/DDBJ whole genome shotgun (WGS) entry which is preliminary data.</text>
</comment>
<dbReference type="Proteomes" id="UP001055811">
    <property type="component" value="Linkage Group LG08"/>
</dbReference>
<gene>
    <name evidence="1" type="ORF">L2E82_43576</name>
</gene>
<evidence type="ECO:0000313" key="1">
    <source>
        <dbReference type="EMBL" id="KAI3699334.1"/>
    </source>
</evidence>
<protein>
    <submittedName>
        <fullName evidence="1">Uncharacterized protein</fullName>
    </submittedName>
</protein>
<accession>A0ACB8ZNQ4</accession>
<evidence type="ECO:0000313" key="2">
    <source>
        <dbReference type="Proteomes" id="UP001055811"/>
    </source>
</evidence>
<proteinExistence type="predicted"/>
<reference evidence="1 2" key="2">
    <citation type="journal article" date="2022" name="Mol. Ecol. Resour.">
        <title>The genomes of chicory, endive, great burdock and yacon provide insights into Asteraceae paleo-polyploidization history and plant inulin production.</title>
        <authorList>
            <person name="Fan W."/>
            <person name="Wang S."/>
            <person name="Wang H."/>
            <person name="Wang A."/>
            <person name="Jiang F."/>
            <person name="Liu H."/>
            <person name="Zhao H."/>
            <person name="Xu D."/>
            <person name="Zhang Y."/>
        </authorList>
    </citation>
    <scope>NUCLEOTIDE SEQUENCE [LARGE SCALE GENOMIC DNA]</scope>
    <source>
        <strain evidence="2">cv. Punajuju</strain>
        <tissue evidence="1">Leaves</tissue>
    </source>
</reference>
<organism evidence="1 2">
    <name type="scientific">Cichorium intybus</name>
    <name type="common">Chicory</name>
    <dbReference type="NCBI Taxonomy" id="13427"/>
    <lineage>
        <taxon>Eukaryota</taxon>
        <taxon>Viridiplantae</taxon>
        <taxon>Streptophyta</taxon>
        <taxon>Embryophyta</taxon>
        <taxon>Tracheophyta</taxon>
        <taxon>Spermatophyta</taxon>
        <taxon>Magnoliopsida</taxon>
        <taxon>eudicotyledons</taxon>
        <taxon>Gunneridae</taxon>
        <taxon>Pentapetalae</taxon>
        <taxon>asterids</taxon>
        <taxon>campanulids</taxon>
        <taxon>Asterales</taxon>
        <taxon>Asteraceae</taxon>
        <taxon>Cichorioideae</taxon>
        <taxon>Cichorieae</taxon>
        <taxon>Cichoriinae</taxon>
        <taxon>Cichorium</taxon>
    </lineage>
</organism>
<keyword evidence="2" id="KW-1185">Reference proteome</keyword>
<reference evidence="2" key="1">
    <citation type="journal article" date="2022" name="Mol. Ecol. Resour.">
        <title>The genomes of chicory, endive, great burdock and yacon provide insights into Asteraceae palaeo-polyploidization history and plant inulin production.</title>
        <authorList>
            <person name="Fan W."/>
            <person name="Wang S."/>
            <person name="Wang H."/>
            <person name="Wang A."/>
            <person name="Jiang F."/>
            <person name="Liu H."/>
            <person name="Zhao H."/>
            <person name="Xu D."/>
            <person name="Zhang Y."/>
        </authorList>
    </citation>
    <scope>NUCLEOTIDE SEQUENCE [LARGE SCALE GENOMIC DNA]</scope>
    <source>
        <strain evidence="2">cv. Punajuju</strain>
    </source>
</reference>
<dbReference type="EMBL" id="CM042016">
    <property type="protein sequence ID" value="KAI3699334.1"/>
    <property type="molecule type" value="Genomic_DNA"/>
</dbReference>